<evidence type="ECO:0000313" key="3">
    <source>
        <dbReference type="Proteomes" id="UP000244900"/>
    </source>
</evidence>
<dbReference type="KEGG" id="stir:DDW44_00255"/>
<dbReference type="RefSeq" id="WP_108905138.1">
    <property type="nucleotide sequence ID" value="NZ_CP029188.1"/>
</dbReference>
<dbReference type="EMBL" id="CP029188">
    <property type="protein sequence ID" value="AWI27375.1"/>
    <property type="molecule type" value="Genomic_DNA"/>
</dbReference>
<gene>
    <name evidence="2" type="ORF">DDW44_00255</name>
</gene>
<evidence type="ECO:0000256" key="1">
    <source>
        <dbReference type="SAM" id="MobiDB-lite"/>
    </source>
</evidence>
<keyword evidence="3" id="KW-1185">Reference proteome</keyword>
<reference evidence="2 3" key="1">
    <citation type="submission" date="2018-05" db="EMBL/GenBank/DDBJ databases">
        <title>Complete genome sequence of sponge-derived Streptomyces sp. HNM0039.</title>
        <authorList>
            <person name="Huang X."/>
            <person name="Zhou S."/>
        </authorList>
    </citation>
    <scope>NUCLEOTIDE SEQUENCE [LARGE SCALE GENOMIC DNA]</scope>
    <source>
        <strain evidence="2 3">HNM0039</strain>
    </source>
</reference>
<organism evidence="2 3">
    <name type="scientific">Streptomyces tirandamycinicus</name>
    <dbReference type="NCBI Taxonomy" id="2174846"/>
    <lineage>
        <taxon>Bacteria</taxon>
        <taxon>Bacillati</taxon>
        <taxon>Actinomycetota</taxon>
        <taxon>Actinomycetes</taxon>
        <taxon>Kitasatosporales</taxon>
        <taxon>Streptomycetaceae</taxon>
        <taxon>Streptomyces</taxon>
    </lineage>
</organism>
<accession>A0A2S1SLT0</accession>
<evidence type="ECO:0000313" key="2">
    <source>
        <dbReference type="EMBL" id="AWI27375.1"/>
    </source>
</evidence>
<dbReference type="OrthoDB" id="3855139at2"/>
<feature type="region of interest" description="Disordered" evidence="1">
    <location>
        <begin position="126"/>
        <end position="205"/>
    </location>
</feature>
<protein>
    <submittedName>
        <fullName evidence="2">Uncharacterized protein</fullName>
    </submittedName>
</protein>
<proteinExistence type="predicted"/>
<dbReference type="AlphaFoldDB" id="A0A2S1SLT0"/>
<feature type="compositionally biased region" description="Low complexity" evidence="1">
    <location>
        <begin position="127"/>
        <end position="150"/>
    </location>
</feature>
<name>A0A2S1SLT0_9ACTN</name>
<dbReference type="Proteomes" id="UP000244900">
    <property type="component" value="Chromosome"/>
</dbReference>
<sequence>MSGRRSLVWLGLTPEPERELPSAVAALRTRAPDAGALAREPAAAERRRVERLILHGTERGWLRYLAEVADLVTSVAAGTSPGDPRAALAAGEVVLDHHRMLIGLPGSGYDRTARDRSALETAVRTLRASAAGRPGTAPSAAAAAPETAASAERRRVSPAAANRAERGSGPPPATAPARRRAGRPWATGSPDAPTHRTPTPDGDRT</sequence>